<keyword evidence="4" id="KW-1185">Reference proteome</keyword>
<evidence type="ECO:0000313" key="4">
    <source>
        <dbReference type="Proteomes" id="UP001281410"/>
    </source>
</evidence>
<feature type="transmembrane region" description="Helical" evidence="1">
    <location>
        <begin position="7"/>
        <end position="23"/>
    </location>
</feature>
<keyword evidence="1" id="KW-0812">Transmembrane</keyword>
<dbReference type="NCBIfam" id="TIGR01614">
    <property type="entry name" value="PME_inhib"/>
    <property type="match status" value="1"/>
</dbReference>
<dbReference type="Gene3D" id="1.20.140.40">
    <property type="entry name" value="Invertase/pectin methylesterase inhibitor family protein"/>
    <property type="match status" value="1"/>
</dbReference>
<proteinExistence type="predicted"/>
<dbReference type="AlphaFoldDB" id="A0AAE0A0N9"/>
<reference evidence="3" key="1">
    <citation type="journal article" date="2023" name="Plant J.">
        <title>Genome sequences and population genomics provide insights into the demographic history, inbreeding, and mutation load of two 'living fossil' tree species of Dipteronia.</title>
        <authorList>
            <person name="Feng Y."/>
            <person name="Comes H.P."/>
            <person name="Chen J."/>
            <person name="Zhu S."/>
            <person name="Lu R."/>
            <person name="Zhang X."/>
            <person name="Li P."/>
            <person name="Qiu J."/>
            <person name="Olsen K.M."/>
            <person name="Qiu Y."/>
        </authorList>
    </citation>
    <scope>NUCLEOTIDE SEQUENCE</scope>
    <source>
        <strain evidence="3">NBL</strain>
    </source>
</reference>
<dbReference type="InterPro" id="IPR035513">
    <property type="entry name" value="Invertase/methylesterase_inhib"/>
</dbReference>
<dbReference type="PANTHER" id="PTHR31890:SF9">
    <property type="entry name" value="PLANT INVERTASE_PECTIN METHYLESTERASE INHIBITOR SUPERFAMILY PROTEIN"/>
    <property type="match status" value="1"/>
</dbReference>
<dbReference type="GO" id="GO:0004857">
    <property type="term" value="F:enzyme inhibitor activity"/>
    <property type="evidence" value="ECO:0007669"/>
    <property type="project" value="InterPro"/>
</dbReference>
<comment type="caution">
    <text evidence="3">The sequence shown here is derived from an EMBL/GenBank/DDBJ whole genome shotgun (WGS) entry which is preliminary data.</text>
</comment>
<evidence type="ECO:0000313" key="3">
    <source>
        <dbReference type="EMBL" id="KAK3198529.1"/>
    </source>
</evidence>
<sequence length="186" mass="20857">MANPTCFYFHFLMLYVVVHVLFVDQNTVTATSNNEEVSLIKKSCNGTKFPDTCLSVLEADSRSRSATDLKSLTRISMDILYEEAVGLKSLFIKVKENVTDPDLKKKVSVCIDAFEFCNHNVKTFGIPDFEKGDYFHANADIGFCQDGAIDCTDTGINMFNREIETLANFTLDVLDFLNTLDSGKNM</sequence>
<keyword evidence="1" id="KW-1133">Transmembrane helix</keyword>
<organism evidence="3 4">
    <name type="scientific">Dipteronia sinensis</name>
    <dbReference type="NCBI Taxonomy" id="43782"/>
    <lineage>
        <taxon>Eukaryota</taxon>
        <taxon>Viridiplantae</taxon>
        <taxon>Streptophyta</taxon>
        <taxon>Embryophyta</taxon>
        <taxon>Tracheophyta</taxon>
        <taxon>Spermatophyta</taxon>
        <taxon>Magnoliopsida</taxon>
        <taxon>eudicotyledons</taxon>
        <taxon>Gunneridae</taxon>
        <taxon>Pentapetalae</taxon>
        <taxon>rosids</taxon>
        <taxon>malvids</taxon>
        <taxon>Sapindales</taxon>
        <taxon>Sapindaceae</taxon>
        <taxon>Hippocastanoideae</taxon>
        <taxon>Acereae</taxon>
        <taxon>Dipteronia</taxon>
    </lineage>
</organism>
<dbReference type="PANTHER" id="PTHR31890">
    <property type="entry name" value="PLANT INVERTASE/PECTIN METHYLESTERASE INHIBITOR SUPERFAMILY PROTEIN"/>
    <property type="match status" value="1"/>
</dbReference>
<keyword evidence="1" id="KW-0472">Membrane</keyword>
<feature type="domain" description="Pectinesterase inhibitor" evidence="2">
    <location>
        <begin position="35"/>
        <end position="176"/>
    </location>
</feature>
<evidence type="ECO:0000259" key="2">
    <source>
        <dbReference type="SMART" id="SM00856"/>
    </source>
</evidence>
<dbReference type="SMART" id="SM00856">
    <property type="entry name" value="PMEI"/>
    <property type="match status" value="1"/>
</dbReference>
<dbReference type="Pfam" id="PF04043">
    <property type="entry name" value="PMEI"/>
    <property type="match status" value="1"/>
</dbReference>
<dbReference type="InterPro" id="IPR006501">
    <property type="entry name" value="Pectinesterase_inhib_dom"/>
</dbReference>
<dbReference type="SUPFAM" id="SSF101148">
    <property type="entry name" value="Plant invertase/pectin methylesterase inhibitor"/>
    <property type="match status" value="1"/>
</dbReference>
<gene>
    <name evidence="3" type="ORF">Dsin_021944</name>
</gene>
<name>A0AAE0A0N9_9ROSI</name>
<dbReference type="Proteomes" id="UP001281410">
    <property type="component" value="Unassembled WGS sequence"/>
</dbReference>
<accession>A0AAE0A0N9</accession>
<evidence type="ECO:0000256" key="1">
    <source>
        <dbReference type="SAM" id="Phobius"/>
    </source>
</evidence>
<protein>
    <recommendedName>
        <fullName evidence="2">Pectinesterase inhibitor domain-containing protein</fullName>
    </recommendedName>
</protein>
<dbReference type="EMBL" id="JANJYJ010000007">
    <property type="protein sequence ID" value="KAK3198529.1"/>
    <property type="molecule type" value="Genomic_DNA"/>
</dbReference>